<accession>A0A2A5WF77</accession>
<proteinExistence type="predicted"/>
<evidence type="ECO:0000256" key="2">
    <source>
        <dbReference type="SAM" id="SignalP"/>
    </source>
</evidence>
<dbReference type="Gene3D" id="2.120.10.30">
    <property type="entry name" value="TolB, C-terminal domain"/>
    <property type="match status" value="1"/>
</dbReference>
<dbReference type="AlphaFoldDB" id="A0A2A5WF77"/>
<feature type="domain" description="SMP-30/Gluconolactonase/LRE-like region" evidence="3">
    <location>
        <begin position="150"/>
        <end position="228"/>
    </location>
</feature>
<evidence type="ECO:0000256" key="1">
    <source>
        <dbReference type="ARBA" id="ARBA00022801"/>
    </source>
</evidence>
<dbReference type="InterPro" id="IPR051262">
    <property type="entry name" value="SMP-30/CGR1_Lactonase"/>
</dbReference>
<sequence length="304" mass="31830">MKKMLLTLASSFCVVVHTSLLFAQDFSAGGPLGATNQAGTFVPMSDNVKVYGSFHFTESCTFDPERNLILSMNRGNDAGSDDGYVSLINPDGSVHTSKWIGATRDGLELRDPIGSAISNGILYTADNGSRHLRSFDLETGEPMTSISIPGSGFINGVAATAAGTAYLSDTPGGIIYEISADGDVSVFTQGAPLNSPNGVAMDNDGNIVVVNIGDAAVITYDPNGEVVKQESAIEGGNDGVVVLENGTKYVSSVRFGSVSRIDSSGNAQLIARGIPSAASMCYDSRQRQLVIPMNPHYAMAFIPL</sequence>
<comment type="caution">
    <text evidence="4">The sequence shown here is derived from an EMBL/GenBank/DDBJ whole genome shotgun (WGS) entry which is preliminary data.</text>
</comment>
<evidence type="ECO:0000313" key="4">
    <source>
        <dbReference type="EMBL" id="PDH35195.1"/>
    </source>
</evidence>
<dbReference type="Proteomes" id="UP000219329">
    <property type="component" value="Unassembled WGS sequence"/>
</dbReference>
<evidence type="ECO:0000259" key="3">
    <source>
        <dbReference type="Pfam" id="PF08450"/>
    </source>
</evidence>
<feature type="signal peptide" evidence="2">
    <location>
        <begin position="1"/>
        <end position="23"/>
    </location>
</feature>
<keyword evidence="1" id="KW-0378">Hydrolase</keyword>
<gene>
    <name evidence="4" type="ORF">CNF02_00255</name>
</gene>
<dbReference type="SUPFAM" id="SSF101898">
    <property type="entry name" value="NHL repeat"/>
    <property type="match status" value="1"/>
</dbReference>
<dbReference type="InterPro" id="IPR013658">
    <property type="entry name" value="SGL"/>
</dbReference>
<dbReference type="InterPro" id="IPR011042">
    <property type="entry name" value="6-blade_b-propeller_TolB-like"/>
</dbReference>
<dbReference type="PANTHER" id="PTHR47572:SF4">
    <property type="entry name" value="LACTONASE DRP35"/>
    <property type="match status" value="1"/>
</dbReference>
<dbReference type="Pfam" id="PF08450">
    <property type="entry name" value="SGL"/>
    <property type="match status" value="1"/>
</dbReference>
<reference evidence="4 5" key="1">
    <citation type="submission" date="2017-08" db="EMBL/GenBank/DDBJ databases">
        <title>Fine stratification of microbial communities through a metagenomic profile of the photic zone.</title>
        <authorList>
            <person name="Haro-Moreno J.M."/>
            <person name="Lopez-Perez M."/>
            <person name="De La Torre J."/>
            <person name="Picazo A."/>
            <person name="Camacho A."/>
            <person name="Rodriguez-Valera F."/>
        </authorList>
    </citation>
    <scope>NUCLEOTIDE SEQUENCE [LARGE SCALE GENOMIC DNA]</scope>
    <source>
        <strain evidence="4">MED-G28</strain>
    </source>
</reference>
<dbReference type="PANTHER" id="PTHR47572">
    <property type="entry name" value="LIPOPROTEIN-RELATED"/>
    <property type="match status" value="1"/>
</dbReference>
<keyword evidence="2" id="KW-0732">Signal</keyword>
<dbReference type="EMBL" id="NTJZ01000001">
    <property type="protein sequence ID" value="PDH35195.1"/>
    <property type="molecule type" value="Genomic_DNA"/>
</dbReference>
<dbReference type="GO" id="GO:0016787">
    <property type="term" value="F:hydrolase activity"/>
    <property type="evidence" value="ECO:0007669"/>
    <property type="project" value="UniProtKB-KW"/>
</dbReference>
<protein>
    <submittedName>
        <fullName evidence="4">Gluconolaconase</fullName>
    </submittedName>
</protein>
<name>A0A2A5WF77_9GAMM</name>
<organism evidence="4 5">
    <name type="scientific">OM182 bacterium MED-G28</name>
    <dbReference type="NCBI Taxonomy" id="1986256"/>
    <lineage>
        <taxon>Bacteria</taxon>
        <taxon>Pseudomonadati</taxon>
        <taxon>Pseudomonadota</taxon>
        <taxon>Gammaproteobacteria</taxon>
        <taxon>OMG group</taxon>
        <taxon>OM182 clade</taxon>
    </lineage>
</organism>
<evidence type="ECO:0000313" key="5">
    <source>
        <dbReference type="Proteomes" id="UP000219329"/>
    </source>
</evidence>
<feature type="chain" id="PRO_5012382163" evidence="2">
    <location>
        <begin position="24"/>
        <end position="304"/>
    </location>
</feature>